<evidence type="ECO:0000256" key="1">
    <source>
        <dbReference type="SAM" id="MobiDB-lite"/>
    </source>
</evidence>
<organism evidence="2">
    <name type="scientific">Culex pipiens</name>
    <name type="common">House mosquito</name>
    <dbReference type="NCBI Taxonomy" id="7175"/>
    <lineage>
        <taxon>Eukaryota</taxon>
        <taxon>Metazoa</taxon>
        <taxon>Ecdysozoa</taxon>
        <taxon>Arthropoda</taxon>
        <taxon>Hexapoda</taxon>
        <taxon>Insecta</taxon>
        <taxon>Pterygota</taxon>
        <taxon>Neoptera</taxon>
        <taxon>Endopterygota</taxon>
        <taxon>Diptera</taxon>
        <taxon>Nematocera</taxon>
        <taxon>Culicoidea</taxon>
        <taxon>Culicidae</taxon>
        <taxon>Culicinae</taxon>
        <taxon>Culicini</taxon>
        <taxon>Culex</taxon>
        <taxon>Culex</taxon>
    </lineage>
</organism>
<name>A0A8D7ZZI6_CULPI</name>
<feature type="compositionally biased region" description="Basic and acidic residues" evidence="1">
    <location>
        <begin position="11"/>
        <end position="20"/>
    </location>
</feature>
<dbReference type="AlphaFoldDB" id="A0A8D7ZZI6"/>
<sequence length="165" mass="18310">MLHSVLTEVGTRSEESDQEHLPGIPKKSLQLPSRKRSLRDGAASVECTWTASLQNLCHSRRRMIEIESSSASSPGTSQAHYFPAGKSRLPFPNPPKAVSSKPVLMKAENMTTLFSTSLTRSKMKAAMLLCNETAIRIRLCLGYSVVTGRIDTAWIWKLANPKQKR</sequence>
<proteinExistence type="predicted"/>
<dbReference type="EMBL" id="HBUE01009090">
    <property type="protein sequence ID" value="CAG6447430.1"/>
    <property type="molecule type" value="Transcribed_RNA"/>
</dbReference>
<accession>A0A8D7ZZI6</accession>
<evidence type="ECO:0000313" key="2">
    <source>
        <dbReference type="EMBL" id="CAG6447429.1"/>
    </source>
</evidence>
<dbReference type="EMBL" id="HBUE01009085">
    <property type="protein sequence ID" value="CAG6447429.1"/>
    <property type="molecule type" value="Transcribed_RNA"/>
</dbReference>
<reference evidence="2" key="1">
    <citation type="submission" date="2021-05" db="EMBL/GenBank/DDBJ databases">
        <authorList>
            <person name="Alioto T."/>
            <person name="Alioto T."/>
            <person name="Gomez Garrido J."/>
        </authorList>
    </citation>
    <scope>NUCLEOTIDE SEQUENCE</scope>
</reference>
<feature type="region of interest" description="Disordered" evidence="1">
    <location>
        <begin position="1"/>
        <end position="35"/>
    </location>
</feature>
<protein>
    <submittedName>
        <fullName evidence="2">(northern house mosquito) hypothetical protein</fullName>
    </submittedName>
</protein>